<name>A0A1P8C781_9BILA</name>
<dbReference type="GO" id="GO:0045259">
    <property type="term" value="C:proton-transporting ATP synthase complex"/>
    <property type="evidence" value="ECO:0007669"/>
    <property type="project" value="UniProtKB-KW"/>
</dbReference>
<evidence type="ECO:0000313" key="13">
    <source>
        <dbReference type="EMBL" id="AOT84265.1"/>
    </source>
</evidence>
<evidence type="ECO:0000256" key="8">
    <source>
        <dbReference type="ARBA" id="ARBA00023065"/>
    </source>
</evidence>
<keyword evidence="9 12" id="KW-0472">Membrane</keyword>
<dbReference type="PANTHER" id="PTHR11410:SF0">
    <property type="entry name" value="ATP SYNTHASE SUBUNIT A"/>
    <property type="match status" value="1"/>
</dbReference>
<feature type="transmembrane region" description="Helical" evidence="12">
    <location>
        <begin position="175"/>
        <end position="196"/>
    </location>
</feature>
<reference evidence="13" key="1">
    <citation type="journal article" date="2017" name="Sci. Rep.">
        <title>Mitochondrial genome diversity in dagger and needle nematodes (Nematoda: Longidoridae).</title>
        <authorList>
            <person name="Palomares-Rius J.E."/>
            <person name="Cantalapiedra-Navarrete C."/>
            <person name="Archidona-Yuste A."/>
            <person name="Blok V.C."/>
            <person name="Castillo P."/>
        </authorList>
    </citation>
    <scope>NUCLEOTIDE SEQUENCE</scope>
    <source>
        <strain evidence="13">IAS</strain>
    </source>
</reference>
<dbReference type="Pfam" id="PF00119">
    <property type="entry name" value="ATP-synt_A"/>
    <property type="match status" value="1"/>
</dbReference>
<dbReference type="PANTHER" id="PTHR11410">
    <property type="entry name" value="ATP SYNTHASE SUBUNIT A"/>
    <property type="match status" value="1"/>
</dbReference>
<evidence type="ECO:0000256" key="9">
    <source>
        <dbReference type="ARBA" id="ARBA00023136"/>
    </source>
</evidence>
<evidence type="ECO:0000256" key="2">
    <source>
        <dbReference type="ARBA" id="ARBA00006810"/>
    </source>
</evidence>
<evidence type="ECO:0000256" key="11">
    <source>
        <dbReference type="RuleBase" id="RU004450"/>
    </source>
</evidence>
<feature type="transmembrane region" description="Helical" evidence="12">
    <location>
        <begin position="86"/>
        <end position="106"/>
    </location>
</feature>
<keyword evidence="8" id="KW-0406">Ion transport</keyword>
<dbReference type="GO" id="GO:0005743">
    <property type="term" value="C:mitochondrial inner membrane"/>
    <property type="evidence" value="ECO:0007669"/>
    <property type="project" value="UniProtKB-SubCell"/>
</dbReference>
<organism evidence="13">
    <name type="scientific">Xiphinema pachtaicum</name>
    <dbReference type="NCBI Taxonomy" id="260251"/>
    <lineage>
        <taxon>Eukaryota</taxon>
        <taxon>Metazoa</taxon>
        <taxon>Ecdysozoa</taxon>
        <taxon>Nematoda</taxon>
        <taxon>Enoplea</taxon>
        <taxon>Dorylaimia</taxon>
        <taxon>Dorylaimida</taxon>
        <taxon>Dorylaimina</taxon>
        <taxon>Longidoroidea</taxon>
        <taxon>Longidoridae</taxon>
        <taxon>Xiphinema</taxon>
    </lineage>
</organism>
<evidence type="ECO:0000256" key="1">
    <source>
        <dbReference type="ARBA" id="ARBA00004141"/>
    </source>
</evidence>
<keyword evidence="4" id="KW-0138">CF(0)</keyword>
<evidence type="ECO:0000256" key="3">
    <source>
        <dbReference type="ARBA" id="ARBA00022448"/>
    </source>
</evidence>
<keyword evidence="5 12" id="KW-0812">Transmembrane</keyword>
<feature type="transmembrane region" description="Helical" evidence="12">
    <location>
        <begin position="20"/>
        <end position="46"/>
    </location>
</feature>
<gene>
    <name evidence="13" type="primary">ATP6</name>
</gene>
<dbReference type="GO" id="GO:0046933">
    <property type="term" value="F:proton-transporting ATP synthase activity, rotational mechanism"/>
    <property type="evidence" value="ECO:0007669"/>
    <property type="project" value="TreeGrafter"/>
</dbReference>
<proteinExistence type="inferred from homology"/>
<dbReference type="EMBL" id="KU746821">
    <property type="protein sequence ID" value="AOT84265.1"/>
    <property type="molecule type" value="Genomic_DNA"/>
</dbReference>
<keyword evidence="3" id="KW-0813">Transport</keyword>
<evidence type="ECO:0000256" key="12">
    <source>
        <dbReference type="SAM" id="Phobius"/>
    </source>
</evidence>
<keyword evidence="10" id="KW-0066">ATP synthesis</keyword>
<dbReference type="PROSITE" id="PS00449">
    <property type="entry name" value="ATPASE_A"/>
    <property type="match status" value="1"/>
</dbReference>
<keyword evidence="13" id="KW-0496">Mitochondrion</keyword>
<dbReference type="InterPro" id="IPR023011">
    <property type="entry name" value="ATP_synth_F0_asu_AS"/>
</dbReference>
<sequence length="203" mass="22934">MTSLFNIFCPLMVFFDVYTSMWLVVVTIIFMGLIMKATIMMPYMLLGSFFKSSFLTNTLLSSVFVSFSLLNMMSLSFGSYPVTTTVLLNFFFALLLWTSSILLIFLKKMWISSFMPLGSPWYLASFLALIEFTSILVRPITLAFRLFANMTAGHIILGLSCGAPIWMISGVMVGMLECVVAIIQAFVFSMLVLVYLEESFSHY</sequence>
<feature type="transmembrane region" description="Helical" evidence="12">
    <location>
        <begin position="146"/>
        <end position="168"/>
    </location>
</feature>
<dbReference type="InterPro" id="IPR045083">
    <property type="entry name" value="ATP_synth_F0_asu_bact/mt"/>
</dbReference>
<protein>
    <recommendedName>
        <fullName evidence="11">ATP synthase subunit a</fullName>
    </recommendedName>
</protein>
<dbReference type="InterPro" id="IPR000568">
    <property type="entry name" value="ATP_synth_F0_asu"/>
</dbReference>
<comment type="similarity">
    <text evidence="2">Belongs to the ATPase A chain family.</text>
</comment>
<evidence type="ECO:0000256" key="6">
    <source>
        <dbReference type="ARBA" id="ARBA00022781"/>
    </source>
</evidence>
<dbReference type="SUPFAM" id="SSF81336">
    <property type="entry name" value="F1F0 ATP synthase subunit A"/>
    <property type="match status" value="1"/>
</dbReference>
<evidence type="ECO:0000256" key="4">
    <source>
        <dbReference type="ARBA" id="ARBA00022547"/>
    </source>
</evidence>
<dbReference type="GeneID" id="31080172"/>
<keyword evidence="7 12" id="KW-1133">Transmembrane helix</keyword>
<dbReference type="AlphaFoldDB" id="A0A1P8C781"/>
<evidence type="ECO:0000256" key="10">
    <source>
        <dbReference type="ARBA" id="ARBA00023310"/>
    </source>
</evidence>
<geneLocation type="mitochondrion" evidence="13"/>
<evidence type="ECO:0000256" key="5">
    <source>
        <dbReference type="ARBA" id="ARBA00022692"/>
    </source>
</evidence>
<dbReference type="Gene3D" id="1.20.120.220">
    <property type="entry name" value="ATP synthase, F0 complex, subunit A"/>
    <property type="match status" value="1"/>
</dbReference>
<dbReference type="InterPro" id="IPR035908">
    <property type="entry name" value="F0_ATP_A_sf"/>
</dbReference>
<accession>A0A1P8C781</accession>
<dbReference type="CDD" id="cd00310">
    <property type="entry name" value="ATP-synt_Fo_a_6"/>
    <property type="match status" value="1"/>
</dbReference>
<feature type="transmembrane region" description="Helical" evidence="12">
    <location>
        <begin position="118"/>
        <end position="140"/>
    </location>
</feature>
<dbReference type="CTD" id="4508"/>
<feature type="transmembrane region" description="Helical" evidence="12">
    <location>
        <begin position="58"/>
        <end position="80"/>
    </location>
</feature>
<keyword evidence="6" id="KW-0375">Hydrogen ion transport</keyword>
<dbReference type="RefSeq" id="YP_009346454.1">
    <property type="nucleotide sequence ID" value="NC_033870.1"/>
</dbReference>
<dbReference type="PRINTS" id="PR00123">
    <property type="entry name" value="ATPASEA"/>
</dbReference>
<evidence type="ECO:0000256" key="7">
    <source>
        <dbReference type="ARBA" id="ARBA00022989"/>
    </source>
</evidence>
<comment type="subcellular location">
    <subcellularLocation>
        <location evidence="1">Membrane</location>
        <topology evidence="1">Multi-pass membrane protein</topology>
    </subcellularLocation>
    <subcellularLocation>
        <location evidence="11">Mitochondrion inner membrane</location>
        <topology evidence="11">Multi-pass membrane protein</topology>
    </subcellularLocation>
</comment>